<reference evidence="2 3" key="1">
    <citation type="journal article" date="2013" name="Gut Pathog.">
        <title>Evidence of a new metabolic capacity in an emerging diarrheal pathogen: lessons from the draft genomes of Vibrio fluvialis strains PG41 and I21563.</title>
        <authorList>
            <person name="Khatri I."/>
            <person name="Mahajan S."/>
            <person name="Dureja C."/>
            <person name="Subramanian S."/>
            <person name="Raychaudhuri S."/>
        </authorList>
    </citation>
    <scope>NUCLEOTIDE SEQUENCE [LARGE SCALE GENOMIC DNA]</scope>
    <source>
        <strain evidence="2 3">PG41</strain>
    </source>
</reference>
<organism evidence="2 3">
    <name type="scientific">Vibrio fluvialis PG41</name>
    <dbReference type="NCBI Taxonomy" id="1336752"/>
    <lineage>
        <taxon>Bacteria</taxon>
        <taxon>Pseudomonadati</taxon>
        <taxon>Pseudomonadota</taxon>
        <taxon>Gammaproteobacteria</taxon>
        <taxon>Vibrionales</taxon>
        <taxon>Vibrionaceae</taxon>
        <taxon>Vibrio</taxon>
    </lineage>
</organism>
<dbReference type="PANTHER" id="PTHR36836:SF1">
    <property type="entry name" value="COLANIC ACID BIOSYNTHESIS PROTEIN WCAK"/>
    <property type="match status" value="1"/>
</dbReference>
<comment type="caution">
    <text evidence="2">The sequence shown here is derived from an EMBL/GenBank/DDBJ whole genome shotgun (WGS) entry which is preliminary data.</text>
</comment>
<dbReference type="RefSeq" id="WP_020328052.1">
    <property type="nucleotide sequence ID" value="NZ_ASXS01000001.1"/>
</dbReference>
<dbReference type="PATRIC" id="fig|1336752.4.peg.635"/>
<feature type="domain" description="Polysaccharide pyruvyl transferase" evidence="1">
    <location>
        <begin position="14"/>
        <end position="292"/>
    </location>
</feature>
<dbReference type="Pfam" id="PF04230">
    <property type="entry name" value="PS_pyruv_trans"/>
    <property type="match status" value="1"/>
</dbReference>
<evidence type="ECO:0000313" key="3">
    <source>
        <dbReference type="Proteomes" id="UP000014854"/>
    </source>
</evidence>
<proteinExistence type="predicted"/>
<dbReference type="PANTHER" id="PTHR36836">
    <property type="entry name" value="COLANIC ACID BIOSYNTHESIS PROTEIN WCAK"/>
    <property type="match status" value="1"/>
</dbReference>
<dbReference type="Proteomes" id="UP000014854">
    <property type="component" value="Unassembled WGS sequence"/>
</dbReference>
<sequence>MTKFLIHGGYFSRNYGDYVLIDKTIKKIKSVTPQAEVGLAMAPASVREEFKNTIDNITVKNILSVDKVLFTGGGYLGERDFRIFKWSILCVYRQILLPILCIIFNKPYAYFGVEVGPLRYKFLSWLVGRVLDRAKFVLVRNEFSQDFCLSIMKNKSLVSLATDFAQNKKFLSSYDSSGFILNEGEKYIGIHVTKYLSKYNDFCDDISRTIKSFENKDYKIVFFTDSPSHNNLINDESFIFKDVFDKEKHIFIPYKGPELTTCLLGSLSAVITSKLHVGIVGLTMGCVPLSLPSHNKTIHYYNQVGYPELCLYKSSSDTLSQSLRRFIELIDSNSISLPSKSIEAEQLINLKIKEFVTN</sequence>
<protein>
    <recommendedName>
        <fullName evidence="1">Polysaccharide pyruvyl transferase domain-containing protein</fullName>
    </recommendedName>
</protein>
<dbReference type="EMBL" id="ASXS01000001">
    <property type="protein sequence ID" value="EPP25478.1"/>
    <property type="molecule type" value="Genomic_DNA"/>
</dbReference>
<gene>
    <name evidence="2" type="ORF">L910_0631</name>
</gene>
<evidence type="ECO:0000259" key="1">
    <source>
        <dbReference type="Pfam" id="PF04230"/>
    </source>
</evidence>
<name>S7IB81_VIBFL</name>
<dbReference type="AlphaFoldDB" id="S7IB81"/>
<dbReference type="InterPro" id="IPR007345">
    <property type="entry name" value="Polysacch_pyruvyl_Trfase"/>
</dbReference>
<evidence type="ECO:0000313" key="2">
    <source>
        <dbReference type="EMBL" id="EPP25478.1"/>
    </source>
</evidence>
<accession>S7IB81</accession>